<feature type="domain" description="CARD" evidence="2">
    <location>
        <begin position="369"/>
        <end position="469"/>
    </location>
</feature>
<proteinExistence type="predicted"/>
<evidence type="ECO:0000259" key="2">
    <source>
        <dbReference type="PROSITE" id="PS50209"/>
    </source>
</evidence>
<dbReference type="InterPro" id="IPR057263">
    <property type="entry name" value="COR-B"/>
</dbReference>
<dbReference type="SUPFAM" id="SSF47986">
    <property type="entry name" value="DEATH domain"/>
    <property type="match status" value="1"/>
</dbReference>
<gene>
    <name evidence="4" type="primary">LOC106175476</name>
</gene>
<keyword evidence="3" id="KW-1185">Reference proteome</keyword>
<dbReference type="CDD" id="cd01671">
    <property type="entry name" value="CARD"/>
    <property type="match status" value="1"/>
</dbReference>
<evidence type="ECO:0000313" key="3">
    <source>
        <dbReference type="Proteomes" id="UP000085678"/>
    </source>
</evidence>
<evidence type="ECO:0000256" key="1">
    <source>
        <dbReference type="ARBA" id="ARBA00022737"/>
    </source>
</evidence>
<protein>
    <submittedName>
        <fullName evidence="4">Malignant fibrous histiocytoma-amplified sequence 1 homolog</fullName>
    </submittedName>
</protein>
<dbReference type="RefSeq" id="XP_013412960.1">
    <property type="nucleotide sequence ID" value="XM_013557506.1"/>
</dbReference>
<reference evidence="4" key="1">
    <citation type="submission" date="2025-08" db="UniProtKB">
        <authorList>
            <consortium name="RefSeq"/>
        </authorList>
    </citation>
    <scope>IDENTIFICATION</scope>
    <source>
        <tissue evidence="4">Gonads</tissue>
    </source>
</reference>
<dbReference type="Pfam" id="PF00619">
    <property type="entry name" value="CARD"/>
    <property type="match status" value="1"/>
</dbReference>
<dbReference type="PROSITE" id="PS50209">
    <property type="entry name" value="CARD"/>
    <property type="match status" value="1"/>
</dbReference>
<keyword evidence="1" id="KW-0677">Repeat</keyword>
<dbReference type="Proteomes" id="UP000085678">
    <property type="component" value="Unplaced"/>
</dbReference>
<dbReference type="Gene3D" id="1.10.533.10">
    <property type="entry name" value="Death Domain, Fas"/>
    <property type="match status" value="1"/>
</dbReference>
<evidence type="ECO:0000313" key="4">
    <source>
        <dbReference type="RefSeq" id="XP_013412960.1"/>
    </source>
</evidence>
<dbReference type="InterPro" id="IPR011029">
    <property type="entry name" value="DEATH-like_dom_sf"/>
</dbReference>
<dbReference type="STRING" id="7574.A0A1S3JRE9"/>
<dbReference type="KEGG" id="lak:106175476"/>
<name>A0A1S3JRE9_LINAN</name>
<dbReference type="InParanoid" id="A0A1S3JRE9"/>
<dbReference type="InterPro" id="IPR001315">
    <property type="entry name" value="CARD"/>
</dbReference>
<organism evidence="3 4">
    <name type="scientific">Lingula anatina</name>
    <name type="common">Brachiopod</name>
    <name type="synonym">Lingula unguis</name>
    <dbReference type="NCBI Taxonomy" id="7574"/>
    <lineage>
        <taxon>Eukaryota</taxon>
        <taxon>Metazoa</taxon>
        <taxon>Spiralia</taxon>
        <taxon>Lophotrochozoa</taxon>
        <taxon>Brachiopoda</taxon>
        <taxon>Linguliformea</taxon>
        <taxon>Lingulata</taxon>
        <taxon>Lingulida</taxon>
        <taxon>Linguloidea</taxon>
        <taxon>Lingulidae</taxon>
        <taxon>Lingula</taxon>
    </lineage>
</organism>
<dbReference type="AlphaFoldDB" id="A0A1S3JRE9"/>
<dbReference type="GeneID" id="106175476"/>
<accession>A0A1S3JRE9</accession>
<sequence>MWVEAASDICRKRQDSSENTLNLDTLKQAPDIQFKPISWRTFFKKWRYPDQEIDQTIYDILSFLAHRGDIIWFETSPLLKQTIFHKQEILANLLKAILNHDMDATIKTLQDSLTITAPKKCEIIEDLRVRGMVSEEAMLCLWQPFNLSTGEVDAMTELMQKLELCYQVQEDESLPSNTLFHFPWLLTEERQPELDTKWPSKVPPDTTQLTLQVLFPYRCPDGLYEKFSVRQHRYLGFYRTKRVDWKHGVYAELHGCKMQLSHHQSQPHLNTASNATDWGITISVRGQNLPDLWRPLIRAHGDLMDIIKEDWPGLSYDKYLVCPHCVSKGLEDPTLFFGEMIDQPSTTARRSAKVPCQKSGEEIDADLVFPPSWKTVLQQNQDILAENITEPCLKHMLNVFLQEDIITDHEYEWVKPELPQHQTSTTRVVCPEKTAIFLDILTRKPVRAHETLCQCLQEQGQTDLLELIQ</sequence>
<dbReference type="GO" id="GO:0042981">
    <property type="term" value="P:regulation of apoptotic process"/>
    <property type="evidence" value="ECO:0007669"/>
    <property type="project" value="InterPro"/>
</dbReference>
<dbReference type="Pfam" id="PF25497">
    <property type="entry name" value="COR-B"/>
    <property type="match status" value="1"/>
</dbReference>